<accession>E3NMV0</accession>
<evidence type="ECO:0000256" key="6">
    <source>
        <dbReference type="ARBA" id="ARBA00023136"/>
    </source>
</evidence>
<evidence type="ECO:0000256" key="5">
    <source>
        <dbReference type="ARBA" id="ARBA00022989"/>
    </source>
</evidence>
<dbReference type="Pfam" id="PF08449">
    <property type="entry name" value="UAA"/>
    <property type="match status" value="2"/>
</dbReference>
<dbReference type="GO" id="GO:0016020">
    <property type="term" value="C:membrane"/>
    <property type="evidence" value="ECO:0007669"/>
    <property type="project" value="UniProtKB-SubCell"/>
</dbReference>
<evidence type="ECO:0000256" key="4">
    <source>
        <dbReference type="ARBA" id="ARBA00022692"/>
    </source>
</evidence>
<keyword evidence="6" id="KW-0472">Membrane</keyword>
<evidence type="ECO:0000256" key="2">
    <source>
        <dbReference type="ARBA" id="ARBA00010694"/>
    </source>
</evidence>
<dbReference type="HOGENOM" id="CLU_1919026_0_0_1"/>
<evidence type="ECO:0000313" key="7">
    <source>
        <dbReference type="EMBL" id="EFP08969.1"/>
    </source>
</evidence>
<dbReference type="OrthoDB" id="999962at2759"/>
<keyword evidence="5" id="KW-1133">Transmembrane helix</keyword>
<protein>
    <submittedName>
        <fullName evidence="7">Uncharacterized protein</fullName>
    </submittedName>
</protein>
<gene>
    <name evidence="7" type="ORF">CRE_17659</name>
</gene>
<evidence type="ECO:0000256" key="3">
    <source>
        <dbReference type="ARBA" id="ARBA00022448"/>
    </source>
</evidence>
<dbReference type="eggNOG" id="KOG1583">
    <property type="taxonomic scope" value="Eukaryota"/>
</dbReference>
<organism evidence="8">
    <name type="scientific">Caenorhabditis remanei</name>
    <name type="common">Caenorhabditis vulgaris</name>
    <dbReference type="NCBI Taxonomy" id="31234"/>
    <lineage>
        <taxon>Eukaryota</taxon>
        <taxon>Metazoa</taxon>
        <taxon>Ecdysozoa</taxon>
        <taxon>Nematoda</taxon>
        <taxon>Chromadorea</taxon>
        <taxon>Rhabditida</taxon>
        <taxon>Rhabditina</taxon>
        <taxon>Rhabditomorpha</taxon>
        <taxon>Rhabditoidea</taxon>
        <taxon>Rhabditidae</taxon>
        <taxon>Peloderinae</taxon>
        <taxon>Caenorhabditis</taxon>
    </lineage>
</organism>
<comment type="subcellular location">
    <subcellularLocation>
        <location evidence="1">Membrane</location>
        <topology evidence="1">Multi-pass membrane protein</topology>
    </subcellularLocation>
</comment>
<sequence length="132" mass="14953">MNLMTFSTFLFISTIGLVFTSKFFTVKNQIPLKGYVKTVSMFFIVNVVNNQALNYHVPVPLHIIFRSVCTSKLHSFNSELFNFRHFVSLPFFLIMGGDIVSASTKLSASAPYALLPWFPSLWVDLFASCVLQ</sequence>
<keyword evidence="8" id="KW-1185">Reference proteome</keyword>
<name>E3NMV0_CAERE</name>
<dbReference type="InterPro" id="IPR013657">
    <property type="entry name" value="SCL35B1-4/HUT1"/>
</dbReference>
<dbReference type="AlphaFoldDB" id="E3NMV0"/>
<dbReference type="GO" id="GO:0055085">
    <property type="term" value="P:transmembrane transport"/>
    <property type="evidence" value="ECO:0007669"/>
    <property type="project" value="InterPro"/>
</dbReference>
<keyword evidence="4" id="KW-0812">Transmembrane</keyword>
<dbReference type="STRING" id="31234.E3NMV0"/>
<keyword evidence="3" id="KW-0813">Transport</keyword>
<proteinExistence type="inferred from homology"/>
<evidence type="ECO:0000256" key="1">
    <source>
        <dbReference type="ARBA" id="ARBA00004141"/>
    </source>
</evidence>
<comment type="similarity">
    <text evidence="2">Belongs to the nucleotide-sugar transporter family. SLC35B subfamily.</text>
</comment>
<dbReference type="GO" id="GO:0012505">
    <property type="term" value="C:endomembrane system"/>
    <property type="evidence" value="ECO:0007669"/>
    <property type="project" value="UniProtKB-ARBA"/>
</dbReference>
<evidence type="ECO:0000313" key="8">
    <source>
        <dbReference type="Proteomes" id="UP000008281"/>
    </source>
</evidence>
<dbReference type="Proteomes" id="UP000008281">
    <property type="component" value="Unassembled WGS sequence"/>
</dbReference>
<reference evidence="7" key="1">
    <citation type="submission" date="2007-07" db="EMBL/GenBank/DDBJ databases">
        <title>PCAP assembly of the Caenorhabditis remanei genome.</title>
        <authorList>
            <consortium name="The Caenorhabditis remanei Sequencing Consortium"/>
            <person name="Wilson R.K."/>
        </authorList>
    </citation>
    <scope>NUCLEOTIDE SEQUENCE [LARGE SCALE GENOMIC DNA]</scope>
    <source>
        <strain evidence="7">PB4641</strain>
    </source>
</reference>
<dbReference type="EMBL" id="DS269111">
    <property type="protein sequence ID" value="EFP08969.1"/>
    <property type="molecule type" value="Genomic_DNA"/>
</dbReference>
<dbReference type="InParanoid" id="E3NMV0"/>